<comment type="caution">
    <text evidence="2">The sequence shown here is derived from an EMBL/GenBank/DDBJ whole genome shotgun (WGS) entry which is preliminary data.</text>
</comment>
<evidence type="ECO:0000256" key="1">
    <source>
        <dbReference type="SAM" id="SignalP"/>
    </source>
</evidence>
<evidence type="ECO:0008006" key="4">
    <source>
        <dbReference type="Google" id="ProtNLM"/>
    </source>
</evidence>
<proteinExistence type="predicted"/>
<name>A0ABR1YE21_9PEZI</name>
<keyword evidence="3" id="KW-1185">Reference proteome</keyword>
<evidence type="ECO:0000313" key="3">
    <source>
        <dbReference type="Proteomes" id="UP001492380"/>
    </source>
</evidence>
<accession>A0ABR1YE21</accession>
<keyword evidence="1" id="KW-0732">Signal</keyword>
<feature type="chain" id="PRO_5045758636" description="Secreted protein" evidence="1">
    <location>
        <begin position="28"/>
        <end position="83"/>
    </location>
</feature>
<evidence type="ECO:0000313" key="2">
    <source>
        <dbReference type="EMBL" id="KAK8227207.1"/>
    </source>
</evidence>
<organism evidence="2 3">
    <name type="scientific">Phyllosticta capitalensis</name>
    <dbReference type="NCBI Taxonomy" id="121624"/>
    <lineage>
        <taxon>Eukaryota</taxon>
        <taxon>Fungi</taxon>
        <taxon>Dikarya</taxon>
        <taxon>Ascomycota</taxon>
        <taxon>Pezizomycotina</taxon>
        <taxon>Dothideomycetes</taxon>
        <taxon>Dothideomycetes incertae sedis</taxon>
        <taxon>Botryosphaeriales</taxon>
        <taxon>Phyllostictaceae</taxon>
        <taxon>Phyllosticta</taxon>
    </lineage>
</organism>
<dbReference type="EMBL" id="JBBWRZ010000010">
    <property type="protein sequence ID" value="KAK8227207.1"/>
    <property type="molecule type" value="Genomic_DNA"/>
</dbReference>
<sequence length="83" mass="9001">METIWMVPVWALAHWDILAHILTSCDARACTGKSTTDDQNELADKMHEFPSSADISTCGNSRTASMLASQCRCSHAVGLMSSV</sequence>
<dbReference type="Proteomes" id="UP001492380">
    <property type="component" value="Unassembled WGS sequence"/>
</dbReference>
<gene>
    <name evidence="2" type="ORF">HDK90DRAFT_52345</name>
</gene>
<protein>
    <recommendedName>
        <fullName evidence="4">Secreted protein</fullName>
    </recommendedName>
</protein>
<feature type="signal peptide" evidence="1">
    <location>
        <begin position="1"/>
        <end position="27"/>
    </location>
</feature>
<reference evidence="2 3" key="1">
    <citation type="submission" date="2024-04" db="EMBL/GenBank/DDBJ databases">
        <title>Phyllosticta paracitricarpa is synonymous to the EU quarantine fungus P. citricarpa based on phylogenomic analyses.</title>
        <authorList>
            <consortium name="Lawrence Berkeley National Laboratory"/>
            <person name="Van Ingen-Buijs V.A."/>
            <person name="Van Westerhoven A.C."/>
            <person name="Haridas S."/>
            <person name="Skiadas P."/>
            <person name="Martin F."/>
            <person name="Groenewald J.Z."/>
            <person name="Crous P.W."/>
            <person name="Seidl M.F."/>
        </authorList>
    </citation>
    <scope>NUCLEOTIDE SEQUENCE [LARGE SCALE GENOMIC DNA]</scope>
    <source>
        <strain evidence="2 3">CBS 123374</strain>
    </source>
</reference>